<dbReference type="RefSeq" id="WP_386783338.1">
    <property type="nucleotide sequence ID" value="NZ_JBHTIC010000019.1"/>
</dbReference>
<feature type="transmembrane region" description="Helical" evidence="1">
    <location>
        <begin position="141"/>
        <end position="160"/>
    </location>
</feature>
<dbReference type="Proteomes" id="UP001597032">
    <property type="component" value="Unassembled WGS sequence"/>
</dbReference>
<name>A0ABW2ZA73_9FLAO</name>
<evidence type="ECO:0000256" key="1">
    <source>
        <dbReference type="SAM" id="Phobius"/>
    </source>
</evidence>
<reference evidence="4" key="1">
    <citation type="journal article" date="2019" name="Int. J. Syst. Evol. Microbiol.">
        <title>The Global Catalogue of Microorganisms (GCM) 10K type strain sequencing project: providing services to taxonomists for standard genome sequencing and annotation.</title>
        <authorList>
            <consortium name="The Broad Institute Genomics Platform"/>
            <consortium name="The Broad Institute Genome Sequencing Center for Infectious Disease"/>
            <person name="Wu L."/>
            <person name="Ma J."/>
        </authorList>
    </citation>
    <scope>NUCLEOTIDE SEQUENCE [LARGE SCALE GENOMIC DNA]</scope>
    <source>
        <strain evidence="4">CCUG 60022</strain>
    </source>
</reference>
<keyword evidence="4" id="KW-1185">Reference proteome</keyword>
<keyword evidence="3" id="KW-0675">Receptor</keyword>
<dbReference type="EMBL" id="JBHTIC010000019">
    <property type="protein sequence ID" value="MFD0762846.1"/>
    <property type="molecule type" value="Genomic_DNA"/>
</dbReference>
<keyword evidence="1" id="KW-0472">Membrane</keyword>
<accession>A0ABW2ZA73</accession>
<keyword evidence="1" id="KW-1133">Transmembrane helix</keyword>
<proteinExistence type="predicted"/>
<comment type="caution">
    <text evidence="3">The sequence shown here is derived from an EMBL/GenBank/DDBJ whole genome shotgun (WGS) entry which is preliminary data.</text>
</comment>
<gene>
    <name evidence="3" type="ORF">ACFQZW_12210</name>
</gene>
<protein>
    <submittedName>
        <fullName evidence="3">Toll/interleukin-1 receptor domain-containing protein</fullName>
    </submittedName>
</protein>
<sequence>MQNNIYITYNPDSENERNLANDLYNKGRQNGYFIYLPERNYHNRISPQTKSNIDSSNWFVIFSTSLLSETVTEEIDYAFKSKQDNQIIVIYSSHNGKNINFNGRKPIEMYIEDYDLNSIEKFKNDLFKRVSLKSLEKKEGLSALEVLLGIGAAILLIGALTSNKKD</sequence>
<feature type="domain" description="TIR" evidence="2">
    <location>
        <begin position="11"/>
        <end position="90"/>
    </location>
</feature>
<organism evidence="3 4">
    <name type="scientific">Lutibacter aestuarii</name>
    <dbReference type="NCBI Taxonomy" id="861111"/>
    <lineage>
        <taxon>Bacteria</taxon>
        <taxon>Pseudomonadati</taxon>
        <taxon>Bacteroidota</taxon>
        <taxon>Flavobacteriia</taxon>
        <taxon>Flavobacteriales</taxon>
        <taxon>Flavobacteriaceae</taxon>
        <taxon>Lutibacter</taxon>
    </lineage>
</organism>
<dbReference type="Pfam" id="PF01582">
    <property type="entry name" value="TIR"/>
    <property type="match status" value="1"/>
</dbReference>
<evidence type="ECO:0000313" key="3">
    <source>
        <dbReference type="EMBL" id="MFD0762846.1"/>
    </source>
</evidence>
<dbReference type="InterPro" id="IPR000157">
    <property type="entry name" value="TIR_dom"/>
</dbReference>
<keyword evidence="1" id="KW-0812">Transmembrane</keyword>
<evidence type="ECO:0000313" key="4">
    <source>
        <dbReference type="Proteomes" id="UP001597032"/>
    </source>
</evidence>
<evidence type="ECO:0000259" key="2">
    <source>
        <dbReference type="Pfam" id="PF01582"/>
    </source>
</evidence>